<feature type="compositionally biased region" description="Polar residues" evidence="1">
    <location>
        <begin position="53"/>
        <end position="69"/>
    </location>
</feature>
<proteinExistence type="predicted"/>
<feature type="region of interest" description="Disordered" evidence="1">
    <location>
        <begin position="1"/>
        <end position="23"/>
    </location>
</feature>
<reference evidence="2" key="1">
    <citation type="submission" date="2016-06" db="EMBL/GenBank/DDBJ databases">
        <authorList>
            <person name="Cuomo C."/>
            <person name="Litvintseva A."/>
            <person name="Heitman J."/>
            <person name="Chen Y."/>
            <person name="Sun S."/>
            <person name="Springer D."/>
            <person name="Dromer F."/>
            <person name="Young S."/>
            <person name="Zeng Q."/>
            <person name="Chapman S."/>
            <person name="Gujja S."/>
            <person name="Saif S."/>
            <person name="Birren B."/>
        </authorList>
    </citation>
    <scope>NUCLEOTIDE SEQUENCE</scope>
    <source>
        <strain evidence="2">CBS 7841</strain>
    </source>
</reference>
<sequence>MSDPNYPQGGSGDPGDSRISDLRRYSLASPEFLDSLSFPGQIPHAVQPLPLPSLQSHTQHSGGQRELSTTSHLRNLPMDQSAFYIMSNTDSGEASELSYEERKQERKKVCFALQDRVNSRKYRARQRAKREAEREANLRQQLATSSTATSYTPASSHGAFSGPSASTGPGQTSQIPSQIVLNGLDKESERRGREVGR</sequence>
<feature type="compositionally biased region" description="Basic and acidic residues" evidence="1">
    <location>
        <begin position="184"/>
        <end position="197"/>
    </location>
</feature>
<dbReference type="RefSeq" id="XP_066071810.1">
    <property type="nucleotide sequence ID" value="XM_066215713.1"/>
</dbReference>
<keyword evidence="3" id="KW-1185">Reference proteome</keyword>
<dbReference type="GeneID" id="91090568"/>
<dbReference type="AlphaFoldDB" id="A0AAJ8M424"/>
<dbReference type="KEGG" id="cdep:91090568"/>
<evidence type="ECO:0000256" key="1">
    <source>
        <dbReference type="SAM" id="MobiDB-lite"/>
    </source>
</evidence>
<evidence type="ECO:0008006" key="4">
    <source>
        <dbReference type="Google" id="ProtNLM"/>
    </source>
</evidence>
<gene>
    <name evidence="2" type="ORF">L203_106360</name>
</gene>
<dbReference type="Proteomes" id="UP000094043">
    <property type="component" value="Chromosome 8"/>
</dbReference>
<accession>A0AAJ8M424</accession>
<feature type="compositionally biased region" description="Basic residues" evidence="1">
    <location>
        <begin position="119"/>
        <end position="128"/>
    </location>
</feature>
<organism evidence="2 3">
    <name type="scientific">Cryptococcus depauperatus CBS 7841</name>
    <dbReference type="NCBI Taxonomy" id="1295531"/>
    <lineage>
        <taxon>Eukaryota</taxon>
        <taxon>Fungi</taxon>
        <taxon>Dikarya</taxon>
        <taxon>Basidiomycota</taxon>
        <taxon>Agaricomycotina</taxon>
        <taxon>Tremellomycetes</taxon>
        <taxon>Tremellales</taxon>
        <taxon>Cryptococcaceae</taxon>
        <taxon>Cryptococcus</taxon>
    </lineage>
</organism>
<name>A0AAJ8M424_9TREE</name>
<feature type="compositionally biased region" description="Low complexity" evidence="1">
    <location>
        <begin position="143"/>
        <end position="156"/>
    </location>
</feature>
<feature type="compositionally biased region" description="Polar residues" evidence="1">
    <location>
        <begin position="163"/>
        <end position="180"/>
    </location>
</feature>
<feature type="region of interest" description="Disordered" evidence="1">
    <location>
        <begin position="119"/>
        <end position="197"/>
    </location>
</feature>
<dbReference type="EMBL" id="CP143791">
    <property type="protein sequence ID" value="WVN91110.1"/>
    <property type="molecule type" value="Genomic_DNA"/>
</dbReference>
<reference evidence="2" key="3">
    <citation type="submission" date="2024-01" db="EMBL/GenBank/DDBJ databases">
        <authorList>
            <person name="Coelho M.A."/>
            <person name="David-Palma M."/>
            <person name="Shea T."/>
            <person name="Sun S."/>
            <person name="Cuomo C.A."/>
            <person name="Heitman J."/>
        </authorList>
    </citation>
    <scope>NUCLEOTIDE SEQUENCE</scope>
    <source>
        <strain evidence="2">CBS 7841</strain>
    </source>
</reference>
<reference evidence="2" key="2">
    <citation type="journal article" date="2022" name="Elife">
        <title>Obligate sexual reproduction of a homothallic fungus closely related to the Cryptococcus pathogenic species complex.</title>
        <authorList>
            <person name="Passer A.R."/>
            <person name="Clancey S.A."/>
            <person name="Shea T."/>
            <person name="David-Palma M."/>
            <person name="Averette A.F."/>
            <person name="Boekhout T."/>
            <person name="Porcel B.M."/>
            <person name="Nowrousian M."/>
            <person name="Cuomo C.A."/>
            <person name="Sun S."/>
            <person name="Heitman J."/>
            <person name="Coelho M.A."/>
        </authorList>
    </citation>
    <scope>NUCLEOTIDE SEQUENCE</scope>
    <source>
        <strain evidence="2">CBS 7841</strain>
    </source>
</reference>
<protein>
    <recommendedName>
        <fullName evidence="4">BZIP domain-containing protein</fullName>
    </recommendedName>
</protein>
<feature type="region of interest" description="Disordered" evidence="1">
    <location>
        <begin position="37"/>
        <end position="69"/>
    </location>
</feature>
<evidence type="ECO:0000313" key="3">
    <source>
        <dbReference type="Proteomes" id="UP000094043"/>
    </source>
</evidence>
<evidence type="ECO:0000313" key="2">
    <source>
        <dbReference type="EMBL" id="WVN91110.1"/>
    </source>
</evidence>